<feature type="region of interest" description="Disordered" evidence="1">
    <location>
        <begin position="96"/>
        <end position="115"/>
    </location>
</feature>
<evidence type="ECO:0000256" key="1">
    <source>
        <dbReference type="SAM" id="MobiDB-lite"/>
    </source>
</evidence>
<proteinExistence type="predicted"/>
<dbReference type="AlphaFoldDB" id="A0A182JYR0"/>
<keyword evidence="3" id="KW-1185">Reference proteome</keyword>
<feature type="compositionally biased region" description="Basic and acidic residues" evidence="1">
    <location>
        <begin position="97"/>
        <end position="106"/>
    </location>
</feature>
<organism evidence="2 3">
    <name type="scientific">Anopheles christyi</name>
    <dbReference type="NCBI Taxonomy" id="43041"/>
    <lineage>
        <taxon>Eukaryota</taxon>
        <taxon>Metazoa</taxon>
        <taxon>Ecdysozoa</taxon>
        <taxon>Arthropoda</taxon>
        <taxon>Hexapoda</taxon>
        <taxon>Insecta</taxon>
        <taxon>Pterygota</taxon>
        <taxon>Neoptera</taxon>
        <taxon>Endopterygota</taxon>
        <taxon>Diptera</taxon>
        <taxon>Nematocera</taxon>
        <taxon>Culicoidea</taxon>
        <taxon>Culicidae</taxon>
        <taxon>Anophelinae</taxon>
        <taxon>Anopheles</taxon>
    </lineage>
</organism>
<evidence type="ECO:0000313" key="3">
    <source>
        <dbReference type="Proteomes" id="UP000075881"/>
    </source>
</evidence>
<feature type="region of interest" description="Disordered" evidence="1">
    <location>
        <begin position="161"/>
        <end position="245"/>
    </location>
</feature>
<feature type="compositionally biased region" description="Acidic residues" evidence="1">
    <location>
        <begin position="205"/>
        <end position="214"/>
    </location>
</feature>
<reference evidence="3" key="1">
    <citation type="submission" date="2013-03" db="EMBL/GenBank/DDBJ databases">
        <title>The Genome Sequence of Anopheles christyi ACHKN1017.</title>
        <authorList>
            <consortium name="The Broad Institute Genomics Platform"/>
            <person name="Neafsey D.E."/>
            <person name="Besansky N."/>
            <person name="Walker B."/>
            <person name="Young S.K."/>
            <person name="Zeng Q."/>
            <person name="Gargeya S."/>
            <person name="Fitzgerald M."/>
            <person name="Haas B."/>
            <person name="Abouelleil A."/>
            <person name="Allen A.W."/>
            <person name="Alvarado L."/>
            <person name="Arachchi H.M."/>
            <person name="Berlin A.M."/>
            <person name="Chapman S.B."/>
            <person name="Gainer-Dewar J."/>
            <person name="Goldberg J."/>
            <person name="Griggs A."/>
            <person name="Gujja S."/>
            <person name="Hansen M."/>
            <person name="Howarth C."/>
            <person name="Imamovic A."/>
            <person name="Ireland A."/>
            <person name="Larimer J."/>
            <person name="McCowan C."/>
            <person name="Murphy C."/>
            <person name="Pearson M."/>
            <person name="Poon T.W."/>
            <person name="Priest M."/>
            <person name="Roberts A."/>
            <person name="Saif S."/>
            <person name="Shea T."/>
            <person name="Sisk P."/>
            <person name="Sykes S."/>
            <person name="Wortman J."/>
            <person name="Nusbaum C."/>
            <person name="Birren B."/>
        </authorList>
    </citation>
    <scope>NUCLEOTIDE SEQUENCE [LARGE SCALE GENOMIC DNA]</scope>
    <source>
        <strain evidence="3">ACHKN1017</strain>
    </source>
</reference>
<reference evidence="2" key="2">
    <citation type="submission" date="2020-05" db="UniProtKB">
        <authorList>
            <consortium name="EnsemblMetazoa"/>
        </authorList>
    </citation>
    <scope>IDENTIFICATION</scope>
    <source>
        <strain evidence="2">ACHKN1017</strain>
    </source>
</reference>
<dbReference type="VEuPathDB" id="VectorBase:ACHR003642"/>
<feature type="compositionally biased region" description="Basic and acidic residues" evidence="1">
    <location>
        <begin position="189"/>
        <end position="204"/>
    </location>
</feature>
<accession>A0A182JYR0</accession>
<dbReference type="Proteomes" id="UP000075881">
    <property type="component" value="Unassembled WGS sequence"/>
</dbReference>
<evidence type="ECO:0000313" key="2">
    <source>
        <dbReference type="EnsemblMetazoa" id="ACHR003642-PA"/>
    </source>
</evidence>
<sequence length="245" mass="27306">MGDSAVQSKGIPKKYYRYFLKGLAYYTCHMNRACTLTDLQAYVFLKCLQQLSEADLSYLSNEVMEQLVSAGIAHDHNGYYRLNEWLRFSNGSSSSRQAEKMAHSPDTELSSGSGLKRAVNFSNTVTMWPTDTVDGMTMASPLLQFQEFVPLEQDDVEIGSQTLNKSESDSDEEKTETTSNEPKTVQTNPEKEKHSDSDDSSTEKESEDGSDEDADSKPFPHKPIKQEPDGESKQNPEGGGDSKKE</sequence>
<protein>
    <submittedName>
        <fullName evidence="2">Uncharacterized protein</fullName>
    </submittedName>
</protein>
<dbReference type="EnsemblMetazoa" id="ACHR003642-RA">
    <property type="protein sequence ID" value="ACHR003642-PA"/>
    <property type="gene ID" value="ACHR003642"/>
</dbReference>
<feature type="compositionally biased region" description="Basic and acidic residues" evidence="1">
    <location>
        <begin position="224"/>
        <end position="245"/>
    </location>
</feature>
<name>A0A182JYR0_9DIPT</name>